<dbReference type="Proteomes" id="UP000007805">
    <property type="component" value="Chromosome B"/>
</dbReference>
<comment type="catalytic activity">
    <reaction evidence="1">
        <text>Thiol-dependent hydrolysis of ester, thioester, amide, peptide and isopeptide bonds formed by the C-terminal Gly of ubiquitin (a 76-residue protein attached to proteins as an intracellular targeting signal).</text>
        <dbReference type="EC" id="3.4.19.12"/>
    </reaction>
</comment>
<feature type="domain" description="USP" evidence="9">
    <location>
        <begin position="896"/>
        <end position="1328"/>
    </location>
</feature>
<feature type="region of interest" description="Disordered" evidence="8">
    <location>
        <begin position="832"/>
        <end position="895"/>
    </location>
</feature>
<dbReference type="InterPro" id="IPR038765">
    <property type="entry name" value="Papain-like_cys_pep_sf"/>
</dbReference>
<dbReference type="RefSeq" id="XP_003192018.1">
    <property type="nucleotide sequence ID" value="XM_003191970.1"/>
</dbReference>
<dbReference type="InterPro" id="IPR018200">
    <property type="entry name" value="USP_CS"/>
</dbReference>
<reference evidence="10 11" key="1">
    <citation type="journal article" date="2011" name="MBio">
        <title>Genome variation in Cryptococcus gattii, an emerging pathogen of immunocompetent hosts.</title>
        <authorList>
            <person name="D'Souza C.A."/>
            <person name="Kronstad J.W."/>
            <person name="Taylor G."/>
            <person name="Warren R."/>
            <person name="Yuen M."/>
            <person name="Hu G."/>
            <person name="Jung W.H."/>
            <person name="Sham A."/>
            <person name="Kidd S.E."/>
            <person name="Tangen K."/>
            <person name="Lee N."/>
            <person name="Zeilmaker T."/>
            <person name="Sawkins J."/>
            <person name="McVicker G."/>
            <person name="Shah S."/>
            <person name="Gnerre S."/>
            <person name="Griggs A."/>
            <person name="Zeng Q."/>
            <person name="Bartlett K."/>
            <person name="Li W."/>
            <person name="Wang X."/>
            <person name="Heitman J."/>
            <person name="Stajich J.E."/>
            <person name="Fraser J.A."/>
            <person name="Meyer W."/>
            <person name="Carter D."/>
            <person name="Schein J."/>
            <person name="Krzywinski M."/>
            <person name="Kwon-Chung K.J."/>
            <person name="Varma A."/>
            <person name="Wang J."/>
            <person name="Brunham R."/>
            <person name="Fyfe M."/>
            <person name="Ouellette B.F."/>
            <person name="Siddiqui A."/>
            <person name="Marra M."/>
            <person name="Jones S."/>
            <person name="Holt R."/>
            <person name="Birren B.W."/>
            <person name="Galagan J.E."/>
            <person name="Cuomo C.A."/>
        </authorList>
    </citation>
    <scope>NUCLEOTIDE SEQUENCE [LARGE SCALE GENOMIC DNA]</scope>
    <source>
        <strain evidence="11">WM276 / ATCC MYA-4071</strain>
    </source>
</reference>
<keyword evidence="5 10" id="KW-0378">Hydrolase</keyword>
<evidence type="ECO:0000256" key="3">
    <source>
        <dbReference type="ARBA" id="ARBA00022670"/>
    </source>
</evidence>
<keyword evidence="6" id="KW-0788">Thiol protease</keyword>
<keyword evidence="7" id="KW-0175">Coiled coil</keyword>
<dbReference type="InterPro" id="IPR001394">
    <property type="entry name" value="Peptidase_C19_UCH"/>
</dbReference>
<organism evidence="10 11">
    <name type="scientific">Cryptococcus gattii serotype B (strain WM276 / ATCC MYA-4071)</name>
    <name type="common">Filobasidiella gattii</name>
    <name type="synonym">Cryptococcus bacillisporus</name>
    <dbReference type="NCBI Taxonomy" id="367775"/>
    <lineage>
        <taxon>Eukaryota</taxon>
        <taxon>Fungi</taxon>
        <taxon>Dikarya</taxon>
        <taxon>Basidiomycota</taxon>
        <taxon>Agaricomycotina</taxon>
        <taxon>Tremellomycetes</taxon>
        <taxon>Tremellales</taxon>
        <taxon>Cryptococcaceae</taxon>
        <taxon>Cryptococcus</taxon>
        <taxon>Cryptococcus gattii species complex</taxon>
    </lineage>
</organism>
<dbReference type="GO" id="GO:0061136">
    <property type="term" value="P:regulation of proteasomal protein catabolic process"/>
    <property type="evidence" value="ECO:0007669"/>
    <property type="project" value="TreeGrafter"/>
</dbReference>
<feature type="coiled-coil region" evidence="7">
    <location>
        <begin position="1210"/>
        <end position="1244"/>
    </location>
</feature>
<dbReference type="OrthoDB" id="2420415at2759"/>
<dbReference type="PANTHER" id="PTHR43982">
    <property type="entry name" value="UBIQUITIN CARBOXYL-TERMINAL HYDROLASE"/>
    <property type="match status" value="1"/>
</dbReference>
<dbReference type="GO" id="GO:0016579">
    <property type="term" value="P:protein deubiquitination"/>
    <property type="evidence" value="ECO:0007669"/>
    <property type="project" value="InterPro"/>
</dbReference>
<dbReference type="InterPro" id="IPR025305">
    <property type="entry name" value="UCH_repeat_domain"/>
</dbReference>
<dbReference type="HOGENOM" id="CLU_002870_0_0_1"/>
<dbReference type="EC" id="3.4.19.12" evidence="2"/>
<feature type="compositionally biased region" description="Low complexity" evidence="8">
    <location>
        <begin position="839"/>
        <end position="852"/>
    </location>
</feature>
<name>E6R090_CRYGW</name>
<dbReference type="Gene3D" id="3.90.70.10">
    <property type="entry name" value="Cysteine proteinases"/>
    <property type="match status" value="1"/>
</dbReference>
<gene>
    <name evidence="10" type="ordered locus">CGB_B2400W</name>
</gene>
<keyword evidence="3" id="KW-0645">Protease</keyword>
<dbReference type="InterPro" id="IPR044635">
    <property type="entry name" value="UBP14-like"/>
</dbReference>
<evidence type="ECO:0000256" key="4">
    <source>
        <dbReference type="ARBA" id="ARBA00022786"/>
    </source>
</evidence>
<dbReference type="Pfam" id="PF00443">
    <property type="entry name" value="UCH"/>
    <property type="match status" value="1"/>
</dbReference>
<dbReference type="EMBL" id="CP000287">
    <property type="protein sequence ID" value="ADV20231.1"/>
    <property type="molecule type" value="Genomic_DNA"/>
</dbReference>
<dbReference type="VEuPathDB" id="FungiDB:CGB_B2400W"/>
<dbReference type="eggNOG" id="KOG1863">
    <property type="taxonomic scope" value="Eukaryota"/>
</dbReference>
<feature type="region of interest" description="Disordered" evidence="8">
    <location>
        <begin position="955"/>
        <end position="979"/>
    </location>
</feature>
<keyword evidence="4" id="KW-0833">Ubl conjugation pathway</keyword>
<feature type="compositionally biased region" description="Low complexity" evidence="8">
    <location>
        <begin position="7"/>
        <end position="20"/>
    </location>
</feature>
<dbReference type="Pfam" id="PF13446">
    <property type="entry name" value="RPT"/>
    <property type="match status" value="2"/>
</dbReference>
<sequence>MPVPAKSPSASIPHQSSSVSEHVDSPVIVDEPETGLPEAPYRPPEAVIDPPEDDPPPYTPGIVAEHIGEDDNMEVDSKFTAKEFNAWQSNLELYDQMEIDQLTSQSSMPQLGPGVLPRRWLAIAHEHELVRPYIEALPPPSKKFHSQTHAQAASGQVSSMSPPPQGPIPVFASNNPFAHESPRIATLEDVIQALPGDGSDPEHWYFCSTCWGWLKIKAGHGMPPGLQRMEEWEAFVIEQKVYPDIESFEKAREQRRDEWARLIGIQNSRLVAPQEHHHFHQFNTLLLSSKLARIDKVEVEEHMNVFPHITVGLDPEESWESFNLPHSPSRLFLSDSSDVWISVDEGLVPGQLPVGLVNAFTAEKMSNPNPGLDGVQSVNEAWNLIATLLINPLFKGQRGWVNLNNAKFQSKIGAGLASSHILYHIGFACQEEPDVHDEGLDRGDALHIGIPKTKHVTAAAPFPDTIREACHILGATKYDTAETLETAYDLQIMFDERNTPRYLGALEKISEAPVVGKSSLELKVAMERSLDKYTDDEVLKAYSLIGYTRQHAEDISIPPQGAPDEYILSMHKSAIQASTSSQQRQDLNKALVLIGRERRSEQLKSMGENGQTLVSVQEAYEALSAPRDAVDDGLIMQYEMAVNEYPGKADHYRMCLSVIADAPGEERPGLKQFLQTGSRGKLHATYSISHVSKVTTQNPMYPLEKIFLQDCKTLVVRQLRLLFLQLYKTELPAVRPDEELAYLAITRPEIDRMVEQTQEPSTELSTAIDSAQITSNVLDSIPSVPNLTTLPSPSSTIFASPPESPRQDLTSTPTPLGQNEITEEMVLDADKENIQSPESSSTQSRDASSTSTILGKRGNQDRERDYSRSPGEARIKCKQAEGSGNNGTREKFESKSALKVELGTGSRMDTAQADQVESPSLVTATEIAHLELTTPAGSPSQICKEEAEVLALTQPEDKYGPPSTPPLLPARPQARKQETLSSGLRFGLQQDAAEVLINVLSQLELALEQPGEDGKEASNLIKNLFSCKYRQQTVYESSPFSSDGQPTYDAQTPVESVFTHPIIGVEEEGKDLYDCLAELYLGGSAIEYEGKKGYMMDLMDEFPPMLYIQMRRSQYDPLTGRDRKTNTHISFPQTLCMSRFLTSAPSEKREESVALTREITRVRTRLHSLINHTPLSIPSTYKHASSALKQLASSGLDISELDGVLSPELCDALDREGDEVIKEIEELQQELPKLKERMDEIWKDVHREEEEEDEHVKSYDYELVSVYMHRGKTSGSGHYWTYQAHLPGHSEEFYNYNDEKVTVVPASEVLQDRTGSDANPALLCYARKGWNLIDSLHREILEHGSPEVEELVLV</sequence>
<keyword evidence="11" id="KW-1185">Reference proteome</keyword>
<protein>
    <recommendedName>
        <fullName evidence="2">ubiquitinyl hydrolase 1</fullName>
        <ecNumber evidence="2">3.4.19.12</ecNumber>
    </recommendedName>
</protein>
<dbReference type="CDD" id="cd02666">
    <property type="entry name" value="Peptidase_C19J"/>
    <property type="match status" value="1"/>
</dbReference>
<evidence type="ECO:0000256" key="2">
    <source>
        <dbReference type="ARBA" id="ARBA00012759"/>
    </source>
</evidence>
<dbReference type="GO" id="GO:0004843">
    <property type="term" value="F:cysteine-type deubiquitinase activity"/>
    <property type="evidence" value="ECO:0007669"/>
    <property type="project" value="UniProtKB-EC"/>
</dbReference>
<dbReference type="InterPro" id="IPR028889">
    <property type="entry name" value="USP"/>
</dbReference>
<feature type="region of interest" description="Disordered" evidence="8">
    <location>
        <begin position="140"/>
        <end position="166"/>
    </location>
</feature>
<dbReference type="SUPFAM" id="SSF54001">
    <property type="entry name" value="Cysteine proteinases"/>
    <property type="match status" value="1"/>
</dbReference>
<accession>E6R090</accession>
<dbReference type="GO" id="GO:0070628">
    <property type="term" value="F:proteasome binding"/>
    <property type="evidence" value="ECO:0007669"/>
    <property type="project" value="TreeGrafter"/>
</dbReference>
<evidence type="ECO:0000256" key="7">
    <source>
        <dbReference type="SAM" id="Coils"/>
    </source>
</evidence>
<dbReference type="PROSITE" id="PS00973">
    <property type="entry name" value="USP_2"/>
    <property type="match status" value="1"/>
</dbReference>
<feature type="region of interest" description="Disordered" evidence="8">
    <location>
        <begin position="781"/>
        <end position="819"/>
    </location>
</feature>
<feature type="region of interest" description="Disordered" evidence="8">
    <location>
        <begin position="1"/>
        <end position="59"/>
    </location>
</feature>
<proteinExistence type="predicted"/>
<evidence type="ECO:0000256" key="5">
    <source>
        <dbReference type="ARBA" id="ARBA00022801"/>
    </source>
</evidence>
<dbReference type="GeneID" id="10187060"/>
<evidence type="ECO:0000256" key="1">
    <source>
        <dbReference type="ARBA" id="ARBA00000707"/>
    </source>
</evidence>
<feature type="compositionally biased region" description="Polar residues" evidence="8">
    <location>
        <begin position="807"/>
        <end position="819"/>
    </location>
</feature>
<dbReference type="GO" id="GO:0043161">
    <property type="term" value="P:proteasome-mediated ubiquitin-dependent protein catabolic process"/>
    <property type="evidence" value="ECO:0007669"/>
    <property type="project" value="InterPro"/>
</dbReference>
<feature type="compositionally biased region" description="Polar residues" evidence="8">
    <location>
        <begin position="147"/>
        <end position="160"/>
    </location>
</feature>
<feature type="compositionally biased region" description="Polar residues" evidence="8">
    <location>
        <begin position="781"/>
        <end position="798"/>
    </location>
</feature>
<evidence type="ECO:0000313" key="10">
    <source>
        <dbReference type="EMBL" id="ADV20231.1"/>
    </source>
</evidence>
<evidence type="ECO:0000313" key="11">
    <source>
        <dbReference type="Proteomes" id="UP000007805"/>
    </source>
</evidence>
<feature type="compositionally biased region" description="Basic and acidic residues" evidence="8">
    <location>
        <begin position="858"/>
        <end position="879"/>
    </location>
</feature>
<reference key="2">
    <citation type="journal article" date="2011" name="MBio">
        <title>Genome variation in Cryptococcus gattii, an emerging pathogen of immunocompetent hosts.</title>
        <authorList>
            <person name="D'Souza C.A."/>
            <person name="Kronstad J.W."/>
            <person name="Taylor G."/>
            <person name="Warren R."/>
            <person name="Yuen M."/>
            <person name="Hu G."/>
            <person name="Jung W.H."/>
            <person name="Sham A."/>
            <person name="Kidd S.E."/>
            <person name="Tangen K."/>
            <person name="Lee N."/>
            <person name="Zeilmaker T."/>
            <person name="Sawkins J."/>
            <person name="McVicker G."/>
            <person name="Shah S."/>
            <person name="Gnerre S."/>
            <person name="Griggs A."/>
            <person name="Zeng Q."/>
            <person name="Bartlett K."/>
            <person name="Li W."/>
            <person name="Wang X."/>
            <person name="Heitman J."/>
            <person name="Stajich J.E."/>
            <person name="Fraser J.A."/>
            <person name="Meyer W."/>
            <person name="Carter D."/>
            <person name="Schein J."/>
            <person name="Krzywinski M."/>
            <person name="Kwong-Chung K.J."/>
            <person name="Varma A."/>
            <person name="Wang J."/>
            <person name="Brunham R."/>
            <person name="Fyfe M."/>
            <person name="Ouellette B.F.F."/>
            <person name="Siddiqui A."/>
            <person name="Marra M."/>
            <person name="Jones S."/>
            <person name="Holt R."/>
            <person name="Birren B.W."/>
            <person name="Galagan J.E."/>
            <person name="Cuomo C.A."/>
        </authorList>
    </citation>
    <scope>NUCLEOTIDE SEQUENCE</scope>
    <source>
        <strain>WM276</strain>
    </source>
</reference>
<dbReference type="PROSITE" id="PS50235">
    <property type="entry name" value="USP_3"/>
    <property type="match status" value="1"/>
</dbReference>
<evidence type="ECO:0000256" key="8">
    <source>
        <dbReference type="SAM" id="MobiDB-lite"/>
    </source>
</evidence>
<dbReference type="PANTHER" id="PTHR43982:SF6">
    <property type="entry name" value="UBIQUITIN CARBOXYL-TERMINAL HYDROLASE 2-RELATED"/>
    <property type="match status" value="1"/>
</dbReference>
<evidence type="ECO:0000259" key="9">
    <source>
        <dbReference type="PROSITE" id="PS50235"/>
    </source>
</evidence>
<dbReference type="KEGG" id="cgi:CGB_B2400W"/>
<evidence type="ECO:0000256" key="6">
    <source>
        <dbReference type="ARBA" id="ARBA00022807"/>
    </source>
</evidence>